<feature type="non-terminal residue" evidence="2">
    <location>
        <position position="1"/>
    </location>
</feature>
<organism evidence="2">
    <name type="scientific">Solanum chacoense</name>
    <name type="common">Chaco potato</name>
    <dbReference type="NCBI Taxonomy" id="4108"/>
    <lineage>
        <taxon>Eukaryota</taxon>
        <taxon>Viridiplantae</taxon>
        <taxon>Streptophyta</taxon>
        <taxon>Embryophyta</taxon>
        <taxon>Tracheophyta</taxon>
        <taxon>Spermatophyta</taxon>
        <taxon>Magnoliopsida</taxon>
        <taxon>eudicotyledons</taxon>
        <taxon>Gunneridae</taxon>
        <taxon>Pentapetalae</taxon>
        <taxon>asterids</taxon>
        <taxon>lamiids</taxon>
        <taxon>Solanales</taxon>
        <taxon>Solanaceae</taxon>
        <taxon>Solanoideae</taxon>
        <taxon>Solaneae</taxon>
        <taxon>Solanum</taxon>
    </lineage>
</organism>
<dbReference type="EMBL" id="GEDG01033819">
    <property type="protein sequence ID" value="JAP10054.1"/>
    <property type="molecule type" value="Transcribed_RNA"/>
</dbReference>
<dbReference type="AlphaFoldDB" id="A0A0V0GRZ3"/>
<evidence type="ECO:0000313" key="2">
    <source>
        <dbReference type="EMBL" id="JAP10054.1"/>
    </source>
</evidence>
<feature type="region of interest" description="Disordered" evidence="1">
    <location>
        <begin position="1"/>
        <end position="27"/>
    </location>
</feature>
<protein>
    <submittedName>
        <fullName evidence="2">Putative ovule protein</fullName>
    </submittedName>
</protein>
<accession>A0A0V0GRZ3</accession>
<name>A0A0V0GRZ3_SOLCH</name>
<proteinExistence type="predicted"/>
<reference evidence="2" key="1">
    <citation type="submission" date="2015-12" db="EMBL/GenBank/DDBJ databases">
        <title>Gene expression during late stages of embryo sac development: a critical building block for successful pollen-pistil interactions.</title>
        <authorList>
            <person name="Liu Y."/>
            <person name="Joly V."/>
            <person name="Sabar M."/>
            <person name="Matton D.P."/>
        </authorList>
    </citation>
    <scope>NUCLEOTIDE SEQUENCE</scope>
</reference>
<feature type="compositionally biased region" description="Polar residues" evidence="1">
    <location>
        <begin position="1"/>
        <end position="10"/>
    </location>
</feature>
<sequence>RQPFTNLPSANLQPPPTSSLPLSSTTTNLCCSDSSKNVDRCVGSLKNVDGYQSDPSKVVHL</sequence>
<evidence type="ECO:0000256" key="1">
    <source>
        <dbReference type="SAM" id="MobiDB-lite"/>
    </source>
</evidence>